<evidence type="ECO:0000313" key="1">
    <source>
        <dbReference type="EMBL" id="TSC97405.1"/>
    </source>
</evidence>
<organism evidence="1 2">
    <name type="scientific">Candidatus Berkelbacteria bacterium Licking1014_2</name>
    <dbReference type="NCBI Taxonomy" id="2017146"/>
    <lineage>
        <taxon>Bacteria</taxon>
        <taxon>Candidatus Berkelbacteria</taxon>
    </lineage>
</organism>
<dbReference type="NCBIfam" id="TIGR02436">
    <property type="entry name" value="four helix bundle protein"/>
    <property type="match status" value="1"/>
</dbReference>
<proteinExistence type="predicted"/>
<keyword evidence="1" id="KW-0689">Ribosomal protein</keyword>
<gene>
    <name evidence="1" type="ORF">CEN88_53</name>
</gene>
<dbReference type="InterPro" id="IPR012657">
    <property type="entry name" value="23S_rRNA-intervening_sequence"/>
</dbReference>
<protein>
    <submittedName>
        <fullName evidence="1">30S ribosomal protein S23</fullName>
    </submittedName>
</protein>
<dbReference type="GO" id="GO:0005840">
    <property type="term" value="C:ribosome"/>
    <property type="evidence" value="ECO:0007669"/>
    <property type="project" value="UniProtKB-KW"/>
</dbReference>
<dbReference type="EMBL" id="VMGL01000004">
    <property type="protein sequence ID" value="TSC97405.1"/>
    <property type="molecule type" value="Genomic_DNA"/>
</dbReference>
<keyword evidence="1" id="KW-0687">Ribonucleoprotein</keyword>
<sequence length="180" mass="20895">MDTVNTNKPKIRSFEDLYCWQCARELTNEIYRLTGDKNKFTDWSLANQAQRATVSIMSNLAEGFERGTREEQIYFCYIAKGSAAEVRCQLYIMRDQGLISTEDLERLTNLSKKTSAAIYRYIESLKVSQYKGLKYRTDADREKEKGQRDLEQMLVEKGGMKRLPDGSLVSPVVYERIMKN</sequence>
<comment type="caution">
    <text evidence="1">The sequence shown here is derived from an EMBL/GenBank/DDBJ whole genome shotgun (WGS) entry which is preliminary data.</text>
</comment>
<dbReference type="SUPFAM" id="SSF158446">
    <property type="entry name" value="IVS-encoded protein-like"/>
    <property type="match status" value="1"/>
</dbReference>
<reference evidence="1 2" key="1">
    <citation type="submission" date="2017-07" db="EMBL/GenBank/DDBJ databases">
        <title>Mechanisms for carbon and nitrogen cycling indicate functional differentiation within the Candidate Phyla Radiation.</title>
        <authorList>
            <person name="Danczak R.E."/>
            <person name="Johnston M.D."/>
            <person name="Kenah C."/>
            <person name="Slattery M."/>
            <person name="Wrighton K.C."/>
            <person name="Wilkins M.J."/>
        </authorList>
    </citation>
    <scope>NUCLEOTIDE SEQUENCE [LARGE SCALE GENOMIC DNA]</scope>
    <source>
        <strain evidence="1">Licking1014_2</strain>
    </source>
</reference>
<dbReference type="AlphaFoldDB" id="A0A554LX11"/>
<dbReference type="Proteomes" id="UP000318711">
    <property type="component" value="Unassembled WGS sequence"/>
</dbReference>
<dbReference type="CDD" id="cd16377">
    <property type="entry name" value="23S_rRNA_IVP_like"/>
    <property type="match status" value="1"/>
</dbReference>
<evidence type="ECO:0000313" key="2">
    <source>
        <dbReference type="Proteomes" id="UP000318711"/>
    </source>
</evidence>
<dbReference type="InterPro" id="IPR036583">
    <property type="entry name" value="23S_rRNA_IVS_sf"/>
</dbReference>
<dbReference type="Gene3D" id="1.20.1440.60">
    <property type="entry name" value="23S rRNA-intervening sequence"/>
    <property type="match status" value="1"/>
</dbReference>
<accession>A0A554LX11</accession>
<name>A0A554LX11_9BACT</name>
<dbReference type="PANTHER" id="PTHR38471:SF2">
    <property type="entry name" value="FOUR HELIX BUNDLE PROTEIN"/>
    <property type="match status" value="1"/>
</dbReference>
<dbReference type="Pfam" id="PF05635">
    <property type="entry name" value="23S_rRNA_IVP"/>
    <property type="match status" value="1"/>
</dbReference>
<dbReference type="PANTHER" id="PTHR38471">
    <property type="entry name" value="FOUR HELIX BUNDLE PROTEIN"/>
    <property type="match status" value="1"/>
</dbReference>